<dbReference type="GO" id="GO:0046872">
    <property type="term" value="F:metal ion binding"/>
    <property type="evidence" value="ECO:0007669"/>
    <property type="project" value="UniProtKB-KW"/>
</dbReference>
<evidence type="ECO:0000313" key="7">
    <source>
        <dbReference type="Proteomes" id="UP000278149"/>
    </source>
</evidence>
<proteinExistence type="predicted"/>
<dbReference type="InterPro" id="IPR040085">
    <property type="entry name" value="MJ0674-like"/>
</dbReference>
<evidence type="ECO:0000256" key="4">
    <source>
        <dbReference type="ARBA" id="ARBA00023014"/>
    </source>
</evidence>
<dbReference type="EMBL" id="RCOR01000022">
    <property type="protein sequence ID" value="RSN69125.1"/>
    <property type="molecule type" value="Genomic_DNA"/>
</dbReference>
<gene>
    <name evidence="6" type="ORF">D9Q81_04190</name>
</gene>
<dbReference type="Pfam" id="PF04055">
    <property type="entry name" value="Radical_SAM"/>
    <property type="match status" value="1"/>
</dbReference>
<dbReference type="CDD" id="cd01335">
    <property type="entry name" value="Radical_SAM"/>
    <property type="match status" value="1"/>
</dbReference>
<evidence type="ECO:0000313" key="6">
    <source>
        <dbReference type="EMBL" id="RSN69125.1"/>
    </source>
</evidence>
<dbReference type="InterPro" id="IPR058240">
    <property type="entry name" value="rSAM_sf"/>
</dbReference>
<reference evidence="6 7" key="1">
    <citation type="submission" date="2018-10" db="EMBL/GenBank/DDBJ databases">
        <title>Co-occurring genomic capacity for anaerobic methane metabolism and dissimilatory sulfite reduction discovered in the Korarchaeota.</title>
        <authorList>
            <person name="Mckay L.J."/>
            <person name="Dlakic M."/>
            <person name="Fields M.W."/>
            <person name="Delmont T.O."/>
            <person name="Eren A.M."/>
            <person name="Jay Z.J."/>
            <person name="Klingelsmith K.B."/>
            <person name="Rusch D.B."/>
            <person name="Inskeep W.P."/>
        </authorList>
    </citation>
    <scope>NUCLEOTIDE SEQUENCE [LARGE SCALE GENOMIC DNA]</scope>
    <source>
        <strain evidence="6 7">WS</strain>
    </source>
</reference>
<dbReference type="AlphaFoldDB" id="A0A3R9QYY5"/>
<keyword evidence="3" id="KW-0408">Iron</keyword>
<accession>A0A3R9QYY5</accession>
<dbReference type="PANTHER" id="PTHR43075:SF1">
    <property type="entry name" value="FORMATE LYASE ACTIVATING ENZYME, PUTATIVE (AFU_ORTHOLOGUE AFUA_2G15630)-RELATED"/>
    <property type="match status" value="1"/>
</dbReference>
<dbReference type="SUPFAM" id="SSF102114">
    <property type="entry name" value="Radical SAM enzymes"/>
    <property type="match status" value="1"/>
</dbReference>
<comment type="caution">
    <text evidence="6">The sequence shown here is derived from an EMBL/GenBank/DDBJ whole genome shotgun (WGS) entry which is preliminary data.</text>
</comment>
<keyword evidence="2" id="KW-0479">Metal-binding</keyword>
<sequence>MWFLRPDCLTAFEEREIRDSIPRYIDVVEGRKLPLFKLSKIIRLEPTDDFWKAHEEGLRILREILEKDETPKRGEEGISLLDVKAYLSLELAGKCRFCEWRCGVNRIEGESGACRVKETRVSSAFIHMGEEPPVSPSGTIFFSGCNFKCIYCQNWDISQFPESGRVVSPEKLAALMDDLRRRGVRNINLVGGEPTPNIHTIMLSLRYASEDFPVIWNSNMYMSEEGMKLLLGIVDLWLPDFKYWEDECARTLSGIPRYSEVVRRNLSMAYEFPPGEIIVRHLVLPNHVECCTKPILTWVARNIPRALVNIMDQYRPEYRAHQVPRMNRRVSSDEMREAFELADSLKLRWRSVSR</sequence>
<evidence type="ECO:0000256" key="2">
    <source>
        <dbReference type="ARBA" id="ARBA00022723"/>
    </source>
</evidence>
<dbReference type="GO" id="GO:0003824">
    <property type="term" value="F:catalytic activity"/>
    <property type="evidence" value="ECO:0007669"/>
    <property type="project" value="InterPro"/>
</dbReference>
<evidence type="ECO:0000256" key="1">
    <source>
        <dbReference type="ARBA" id="ARBA00022691"/>
    </source>
</evidence>
<feature type="domain" description="Radical SAM core" evidence="5">
    <location>
        <begin position="140"/>
        <end position="287"/>
    </location>
</feature>
<protein>
    <submittedName>
        <fullName evidence="6">Radical SAM protein</fullName>
    </submittedName>
</protein>
<dbReference type="Gene3D" id="3.20.20.70">
    <property type="entry name" value="Aldolase class I"/>
    <property type="match status" value="1"/>
</dbReference>
<dbReference type="RefSeq" id="WP_125741507.1">
    <property type="nucleotide sequence ID" value="NZ_RCOR01000022.1"/>
</dbReference>
<dbReference type="PANTHER" id="PTHR43075">
    <property type="entry name" value="FORMATE LYASE ACTIVATING ENZYME, PUTATIVE (AFU_ORTHOLOGUE AFUA_2G15630)-RELATED"/>
    <property type="match status" value="1"/>
</dbReference>
<keyword evidence="1" id="KW-0949">S-adenosyl-L-methionine</keyword>
<dbReference type="GO" id="GO:0051536">
    <property type="term" value="F:iron-sulfur cluster binding"/>
    <property type="evidence" value="ECO:0007669"/>
    <property type="project" value="UniProtKB-KW"/>
</dbReference>
<organism evidence="6 7">
    <name type="scientific">Candidatus Korarchaeum cryptofilum</name>
    <dbReference type="NCBI Taxonomy" id="498846"/>
    <lineage>
        <taxon>Archaea</taxon>
        <taxon>Thermoproteota</taxon>
        <taxon>Candidatus Korarchaeia</taxon>
        <taxon>Candidatus Korarchaeales</taxon>
        <taxon>Candidatus Korarchaeaceae</taxon>
        <taxon>Candidatus Korarchaeum</taxon>
    </lineage>
</organism>
<dbReference type="SFLD" id="SFLDG01099">
    <property type="entry name" value="Uncharacterised_Radical_SAM_Su"/>
    <property type="match status" value="1"/>
</dbReference>
<keyword evidence="4" id="KW-0411">Iron-sulfur</keyword>
<evidence type="ECO:0000256" key="3">
    <source>
        <dbReference type="ARBA" id="ARBA00023004"/>
    </source>
</evidence>
<dbReference type="SFLD" id="SFLDS00029">
    <property type="entry name" value="Radical_SAM"/>
    <property type="match status" value="1"/>
</dbReference>
<dbReference type="Proteomes" id="UP000278149">
    <property type="component" value="Unassembled WGS sequence"/>
</dbReference>
<dbReference type="InterPro" id="IPR007197">
    <property type="entry name" value="rSAM"/>
</dbReference>
<name>A0A3R9QYY5_9CREN</name>
<dbReference type="InterPro" id="IPR013785">
    <property type="entry name" value="Aldolase_TIM"/>
</dbReference>
<evidence type="ECO:0000259" key="5">
    <source>
        <dbReference type="Pfam" id="PF04055"/>
    </source>
</evidence>